<evidence type="ECO:0000313" key="3">
    <source>
        <dbReference type="Proteomes" id="UP001066276"/>
    </source>
</evidence>
<feature type="compositionally biased region" description="Low complexity" evidence="1">
    <location>
        <begin position="59"/>
        <end position="77"/>
    </location>
</feature>
<dbReference type="Proteomes" id="UP001066276">
    <property type="component" value="Chromosome 7"/>
</dbReference>
<accession>A0AAV7PK30</accession>
<protein>
    <submittedName>
        <fullName evidence="2">Uncharacterized protein</fullName>
    </submittedName>
</protein>
<dbReference type="EMBL" id="JANPWB010000011">
    <property type="protein sequence ID" value="KAJ1128661.1"/>
    <property type="molecule type" value="Genomic_DNA"/>
</dbReference>
<keyword evidence="3" id="KW-1185">Reference proteome</keyword>
<evidence type="ECO:0000313" key="2">
    <source>
        <dbReference type="EMBL" id="KAJ1128661.1"/>
    </source>
</evidence>
<name>A0AAV7PK30_PLEWA</name>
<organism evidence="2 3">
    <name type="scientific">Pleurodeles waltl</name>
    <name type="common">Iberian ribbed newt</name>
    <dbReference type="NCBI Taxonomy" id="8319"/>
    <lineage>
        <taxon>Eukaryota</taxon>
        <taxon>Metazoa</taxon>
        <taxon>Chordata</taxon>
        <taxon>Craniata</taxon>
        <taxon>Vertebrata</taxon>
        <taxon>Euteleostomi</taxon>
        <taxon>Amphibia</taxon>
        <taxon>Batrachia</taxon>
        <taxon>Caudata</taxon>
        <taxon>Salamandroidea</taxon>
        <taxon>Salamandridae</taxon>
        <taxon>Pleurodelinae</taxon>
        <taxon>Pleurodeles</taxon>
    </lineage>
</organism>
<comment type="caution">
    <text evidence="2">The sequence shown here is derived from an EMBL/GenBank/DDBJ whole genome shotgun (WGS) entry which is preliminary data.</text>
</comment>
<proteinExistence type="predicted"/>
<gene>
    <name evidence="2" type="ORF">NDU88_007036</name>
</gene>
<reference evidence="2" key="1">
    <citation type="journal article" date="2022" name="bioRxiv">
        <title>Sequencing and chromosome-scale assembly of the giantPleurodeles waltlgenome.</title>
        <authorList>
            <person name="Brown T."/>
            <person name="Elewa A."/>
            <person name="Iarovenko S."/>
            <person name="Subramanian E."/>
            <person name="Araus A.J."/>
            <person name="Petzold A."/>
            <person name="Susuki M."/>
            <person name="Suzuki K.-i.T."/>
            <person name="Hayashi T."/>
            <person name="Toyoda A."/>
            <person name="Oliveira C."/>
            <person name="Osipova E."/>
            <person name="Leigh N.D."/>
            <person name="Simon A."/>
            <person name="Yun M.H."/>
        </authorList>
    </citation>
    <scope>NUCLEOTIDE SEQUENCE</scope>
    <source>
        <strain evidence="2">20211129_DDA</strain>
        <tissue evidence="2">Liver</tissue>
    </source>
</reference>
<evidence type="ECO:0000256" key="1">
    <source>
        <dbReference type="SAM" id="MobiDB-lite"/>
    </source>
</evidence>
<feature type="region of interest" description="Disordered" evidence="1">
    <location>
        <begin position="59"/>
        <end position="110"/>
    </location>
</feature>
<sequence>MGAGPAPSPPADCAPSAHGRFIHCTAACSLLSWDESALQCAPLASAEAARGTMSLRESPVSVTATSPVAPVPVGAPTLRDQTPPCSSGPLVPPGTDSTSRWSPRVGCFQG</sequence>
<dbReference type="AlphaFoldDB" id="A0AAV7PK30"/>